<keyword evidence="8" id="KW-1185">Reference proteome</keyword>
<accession>A0A1M6JHH1</accession>
<dbReference type="GO" id="GO:0140662">
    <property type="term" value="F:ATP-dependent protein folding chaperone"/>
    <property type="evidence" value="ECO:0007669"/>
    <property type="project" value="InterPro"/>
</dbReference>
<feature type="coiled-coil region" evidence="6">
    <location>
        <begin position="1"/>
        <end position="28"/>
    </location>
</feature>
<keyword evidence="5" id="KW-0143">Chaperone</keyword>
<comment type="similarity">
    <text evidence="1">Belongs to the chaperonin (HSP60) family.</text>
</comment>
<dbReference type="EMBL" id="FQZV01000026">
    <property type="protein sequence ID" value="SHJ46159.1"/>
    <property type="molecule type" value="Genomic_DNA"/>
</dbReference>
<dbReference type="GO" id="GO:0051082">
    <property type="term" value="F:unfolded protein binding"/>
    <property type="evidence" value="ECO:0007669"/>
    <property type="project" value="InterPro"/>
</dbReference>
<evidence type="ECO:0000256" key="6">
    <source>
        <dbReference type="SAM" id="Coils"/>
    </source>
</evidence>
<evidence type="ECO:0000256" key="1">
    <source>
        <dbReference type="ARBA" id="ARBA00006607"/>
    </source>
</evidence>
<dbReference type="SUPFAM" id="SSF48592">
    <property type="entry name" value="GroEL equatorial domain-like"/>
    <property type="match status" value="1"/>
</dbReference>
<gene>
    <name evidence="7" type="ORF">SAMN02745975_02138</name>
</gene>
<dbReference type="AlphaFoldDB" id="A0A1M6JHH1"/>
<organism evidence="7 8">
    <name type="scientific">Geosporobacter subterraneus DSM 17957</name>
    <dbReference type="NCBI Taxonomy" id="1121919"/>
    <lineage>
        <taxon>Bacteria</taxon>
        <taxon>Bacillati</taxon>
        <taxon>Bacillota</taxon>
        <taxon>Clostridia</taxon>
        <taxon>Peptostreptococcales</taxon>
        <taxon>Thermotaleaceae</taxon>
        <taxon>Geosporobacter</taxon>
    </lineage>
</organism>
<reference evidence="8" key="1">
    <citation type="submission" date="2016-11" db="EMBL/GenBank/DDBJ databases">
        <authorList>
            <person name="Varghese N."/>
            <person name="Submissions S."/>
        </authorList>
    </citation>
    <scope>NUCLEOTIDE SEQUENCE [LARGE SCALE GENOMIC DNA]</scope>
    <source>
        <strain evidence="8">DSM 17957</strain>
    </source>
</reference>
<evidence type="ECO:0000256" key="4">
    <source>
        <dbReference type="ARBA" id="ARBA00022840"/>
    </source>
</evidence>
<dbReference type="PROSITE" id="PS00751">
    <property type="entry name" value="TCP1_2"/>
    <property type="match status" value="1"/>
</dbReference>
<dbReference type="InterPro" id="IPR002423">
    <property type="entry name" value="Cpn60/GroEL/TCP-1"/>
</dbReference>
<name>A0A1M6JHH1_9FIRM</name>
<dbReference type="InterPro" id="IPR017998">
    <property type="entry name" value="Chaperone_TCP-1"/>
</dbReference>
<dbReference type="CDD" id="cd00309">
    <property type="entry name" value="chaperonin_type_I_II"/>
    <property type="match status" value="1"/>
</dbReference>
<dbReference type="Pfam" id="PF00118">
    <property type="entry name" value="Cpn60_TCP1"/>
    <property type="match status" value="1"/>
</dbReference>
<evidence type="ECO:0000313" key="7">
    <source>
        <dbReference type="EMBL" id="SHJ46159.1"/>
    </source>
</evidence>
<dbReference type="InterPro" id="IPR027409">
    <property type="entry name" value="GroEL-like_apical_dom_sf"/>
</dbReference>
<dbReference type="RefSeq" id="WP_110941274.1">
    <property type="nucleotide sequence ID" value="NZ_FQZV01000026.1"/>
</dbReference>
<dbReference type="GO" id="GO:0016887">
    <property type="term" value="F:ATP hydrolysis activity"/>
    <property type="evidence" value="ECO:0007669"/>
    <property type="project" value="InterPro"/>
</dbReference>
<dbReference type="InterPro" id="IPR002194">
    <property type="entry name" value="Chaperonin_TCP-1_CS"/>
</dbReference>
<evidence type="ECO:0000256" key="2">
    <source>
        <dbReference type="ARBA" id="ARBA00008020"/>
    </source>
</evidence>
<dbReference type="InterPro" id="IPR027410">
    <property type="entry name" value="TCP-1-like_intermed_sf"/>
</dbReference>
<dbReference type="Proteomes" id="UP000184536">
    <property type="component" value="Unassembled WGS sequence"/>
</dbReference>
<sequence>MNHIQAEEEKTMEKYSALENNIQAIKALVSAVEGTLGPKGMDCMIVNEQGDFIITNDGVTILTEMDVSHPAAIMLINGGFAQQKEIGDGTTTMTILAGQLLESALHYIQKGVSVHQIIQGIRTGIQKSVQHIQQAKVSIKEENWELLRSIVRIAGRNDETLIDLLYDAAAYIGKERLLAKDFRFADIIEGIEGMENELVKGVVIHRAPVGEIEDVCIHDGKILILDDELRPEVLADELMGTESGFNQYIENRKVFEDGIQRIIDKEVNVLFTAGSIDPYGEQRLADAGVVVMSNILREQLNRLARCTGAKLVKKSVLHKKHQELEIYCGKAGQIIYDAKLDGLKVTNGSGILTATLLVSAATGIVTREKERIARDAAAALQAAVKEGIVAGGGAVELSCALMLEDLKYHTDSMEKYGIDCVIDALKKPIYNIIKNAGFNPLEKLEQTSAAMKNTNCQSLGVCCDTGSIRDLLQAQVIDPAVVKIYALKTAGEIAEAILKIHLILKGRSYQ</sequence>
<dbReference type="PANTHER" id="PTHR11353">
    <property type="entry name" value="CHAPERONIN"/>
    <property type="match status" value="1"/>
</dbReference>
<keyword evidence="6" id="KW-0175">Coiled coil</keyword>
<dbReference type="SUPFAM" id="SSF52029">
    <property type="entry name" value="GroEL apical domain-like"/>
    <property type="match status" value="1"/>
</dbReference>
<evidence type="ECO:0000256" key="3">
    <source>
        <dbReference type="ARBA" id="ARBA00022741"/>
    </source>
</evidence>
<dbReference type="Gene3D" id="3.50.7.10">
    <property type="entry name" value="GroEL"/>
    <property type="match status" value="1"/>
</dbReference>
<dbReference type="STRING" id="1121919.SAMN02745975_02138"/>
<evidence type="ECO:0000313" key="8">
    <source>
        <dbReference type="Proteomes" id="UP000184536"/>
    </source>
</evidence>
<dbReference type="PRINTS" id="PR00304">
    <property type="entry name" value="TCOMPLEXTCP1"/>
</dbReference>
<dbReference type="GO" id="GO:0005524">
    <property type="term" value="F:ATP binding"/>
    <property type="evidence" value="ECO:0007669"/>
    <property type="project" value="UniProtKB-KW"/>
</dbReference>
<dbReference type="InterPro" id="IPR027413">
    <property type="entry name" value="GROEL-like_equatorial_sf"/>
</dbReference>
<comment type="similarity">
    <text evidence="2">Belongs to the TCP-1 chaperonin family.</text>
</comment>
<keyword evidence="3" id="KW-0547">Nucleotide-binding</keyword>
<keyword evidence="4" id="KW-0067">ATP-binding</keyword>
<dbReference type="Gene3D" id="1.10.560.10">
    <property type="entry name" value="GroEL-like equatorial domain"/>
    <property type="match status" value="1"/>
</dbReference>
<proteinExistence type="inferred from homology"/>
<dbReference type="Gene3D" id="3.30.260.10">
    <property type="entry name" value="TCP-1-like chaperonin intermediate domain"/>
    <property type="match status" value="1"/>
</dbReference>
<protein>
    <submittedName>
        <fullName evidence="7">Chaperonin GroEL (HSP60 family)</fullName>
    </submittedName>
</protein>
<dbReference type="OrthoDB" id="2379282at2"/>
<evidence type="ECO:0000256" key="5">
    <source>
        <dbReference type="ARBA" id="ARBA00023186"/>
    </source>
</evidence>